<evidence type="ECO:0000256" key="9">
    <source>
        <dbReference type="ARBA" id="ARBA00023136"/>
    </source>
</evidence>
<dbReference type="Gramene" id="TraesCAD_scaffold_007826_01G000100.1">
    <property type="protein sequence ID" value="TraesCAD_scaffold_007826_01G000100.1"/>
    <property type="gene ID" value="TraesCAD_scaffold_007826_01G000100"/>
</dbReference>
<dbReference type="InterPro" id="IPR025875">
    <property type="entry name" value="Leu-rich_rpt_4"/>
</dbReference>
<dbReference type="OrthoDB" id="773329at2759"/>
<dbReference type="Gramene" id="TraesCS4B02G007600.1">
    <property type="protein sequence ID" value="TraesCS4B02G007600.1.cds1"/>
    <property type="gene ID" value="TraesCS4B02G007600"/>
</dbReference>
<evidence type="ECO:0000256" key="7">
    <source>
        <dbReference type="ARBA" id="ARBA00022737"/>
    </source>
</evidence>
<dbReference type="PaxDb" id="4565-Traes_4BS_846E82737.1"/>
<dbReference type="Pfam" id="PF00560">
    <property type="entry name" value="LRR_1"/>
    <property type="match status" value="1"/>
</dbReference>
<reference evidence="12" key="2">
    <citation type="submission" date="2018-10" db="UniProtKB">
        <authorList>
            <consortium name="EnsemblPlants"/>
        </authorList>
    </citation>
    <scope>IDENTIFICATION</scope>
</reference>
<dbReference type="Gene3D" id="3.80.10.10">
    <property type="entry name" value="Ribonuclease Inhibitor"/>
    <property type="match status" value="2"/>
</dbReference>
<keyword evidence="13" id="KW-1185">Reference proteome</keyword>
<dbReference type="InterPro" id="IPR003591">
    <property type="entry name" value="Leu-rich_rpt_typical-subtyp"/>
</dbReference>
<dbReference type="FunFam" id="3.80.10.10:FF:000213">
    <property type="entry name" value="Tyrosine-sulfated glycopeptide receptor 1"/>
    <property type="match status" value="1"/>
</dbReference>
<dbReference type="InterPro" id="IPR046956">
    <property type="entry name" value="RLP23-like"/>
</dbReference>
<evidence type="ECO:0000256" key="6">
    <source>
        <dbReference type="ARBA" id="ARBA00022729"/>
    </source>
</evidence>
<dbReference type="PRINTS" id="PR00019">
    <property type="entry name" value="LEURICHRPT"/>
</dbReference>
<proteinExistence type="inferred from homology"/>
<sequence length="460" mass="51283">MLHGSLPASLQQMSASRLSLDSNNLTGLVPRLPINISIFDLSSNSFSGPLPHELIAPRLEVLILENNQIIGTIPSSICQLTRLRRLDLSRNNLTGDVLQCWNGPDNNTSVSRVNSANQFGSVMSILVLSNNDFSGEFPKFLQSTSQLRILDLSYNRFFGTLPEWLPGKMQDLEILRLRSNMFNGHIPSNFTCLSNLRYLDLARNNISGSIPWSLSNLKAMRYASDRDYEYDYVFNGAFDDSMPVITKGQTRDYSFEIYKLLVNLDLSCNNLTGQIPEEIHLLIGLTSMNLSSNQLVGKIPDKIGDLKQLESLDLSRNKFSSEIPSSLSALTSLGYLNLSYNNLSGAIPSGPQLQVLDNQIGIYIGNPGLCGYPLPKSCSASTSNAEQSVNHEDADHISYLYLGMGIGFVVGLWVVFCTMLLRRTWVIAYFQIIDKIYDDVYVWVAITWAHLMKNHDDDAA</sequence>
<dbReference type="PANTHER" id="PTHR48063:SF11">
    <property type="entry name" value="LEUCINE-RICH REPEAT-CONTAINING N-TERMINAL PLANT-TYPE DOMAIN-CONTAINING PROTEIN"/>
    <property type="match status" value="1"/>
</dbReference>
<keyword evidence="10" id="KW-0325">Glycoprotein</keyword>
<evidence type="ECO:0000256" key="1">
    <source>
        <dbReference type="ARBA" id="ARBA00004251"/>
    </source>
</evidence>
<keyword evidence="7" id="KW-0677">Repeat</keyword>
<evidence type="ECO:0000256" key="2">
    <source>
        <dbReference type="ARBA" id="ARBA00009592"/>
    </source>
</evidence>
<comment type="subcellular location">
    <subcellularLocation>
        <location evidence="1">Cell membrane</location>
        <topology evidence="1">Single-pass type I membrane protein</topology>
    </subcellularLocation>
</comment>
<dbReference type="InterPro" id="IPR032675">
    <property type="entry name" value="LRR_dom_sf"/>
</dbReference>
<keyword evidence="5 11" id="KW-0812">Transmembrane</keyword>
<dbReference type="STRING" id="4565.A0A3B6IK89"/>
<evidence type="ECO:0000256" key="10">
    <source>
        <dbReference type="ARBA" id="ARBA00023180"/>
    </source>
</evidence>
<dbReference type="Proteomes" id="UP000019116">
    <property type="component" value="Chromosome 4B"/>
</dbReference>
<reference evidence="12" key="1">
    <citation type="submission" date="2018-08" db="EMBL/GenBank/DDBJ databases">
        <authorList>
            <person name="Rossello M."/>
        </authorList>
    </citation>
    <scope>NUCLEOTIDE SEQUENCE [LARGE SCALE GENOMIC DNA]</scope>
    <source>
        <strain evidence="12">cv. Chinese Spring</strain>
    </source>
</reference>
<keyword evidence="9 11" id="KW-0472">Membrane</keyword>
<dbReference type="Pfam" id="PF13855">
    <property type="entry name" value="LRR_8"/>
    <property type="match status" value="2"/>
</dbReference>
<dbReference type="AlphaFoldDB" id="A0A3B6IK89"/>
<dbReference type="OMA" id="WKESENN"/>
<evidence type="ECO:0000256" key="11">
    <source>
        <dbReference type="SAM" id="Phobius"/>
    </source>
</evidence>
<evidence type="ECO:0000256" key="5">
    <source>
        <dbReference type="ARBA" id="ARBA00022692"/>
    </source>
</evidence>
<accession>A0A3B6IK89</accession>
<dbReference type="Gramene" id="TraesCS4B03G0017400.1">
    <property type="protein sequence ID" value="TraesCS4B03G0017400.1.CDS1"/>
    <property type="gene ID" value="TraesCS4B03G0017400"/>
</dbReference>
<dbReference type="InterPro" id="IPR001611">
    <property type="entry name" value="Leu-rich_rpt"/>
</dbReference>
<dbReference type="Gramene" id="TraesRN4B0100015200.1">
    <property type="protein sequence ID" value="TraesRN4B0100015200.1"/>
    <property type="gene ID" value="TraesRN4B0100015200"/>
</dbReference>
<dbReference type="GO" id="GO:0005886">
    <property type="term" value="C:plasma membrane"/>
    <property type="evidence" value="ECO:0007669"/>
    <property type="project" value="UniProtKB-SubCell"/>
</dbReference>
<evidence type="ECO:0008006" key="14">
    <source>
        <dbReference type="Google" id="ProtNLM"/>
    </source>
</evidence>
<evidence type="ECO:0000256" key="8">
    <source>
        <dbReference type="ARBA" id="ARBA00022989"/>
    </source>
</evidence>
<comment type="similarity">
    <text evidence="2">Belongs to the RLP family.</text>
</comment>
<dbReference type="SMR" id="A0A3B6IK89"/>
<keyword evidence="6" id="KW-0732">Signal</keyword>
<organism evidence="12">
    <name type="scientific">Triticum aestivum</name>
    <name type="common">Wheat</name>
    <dbReference type="NCBI Taxonomy" id="4565"/>
    <lineage>
        <taxon>Eukaryota</taxon>
        <taxon>Viridiplantae</taxon>
        <taxon>Streptophyta</taxon>
        <taxon>Embryophyta</taxon>
        <taxon>Tracheophyta</taxon>
        <taxon>Spermatophyta</taxon>
        <taxon>Magnoliopsida</taxon>
        <taxon>Liliopsida</taxon>
        <taxon>Poales</taxon>
        <taxon>Poaceae</taxon>
        <taxon>BOP clade</taxon>
        <taxon>Pooideae</taxon>
        <taxon>Triticodae</taxon>
        <taxon>Triticeae</taxon>
        <taxon>Triticinae</taxon>
        <taxon>Triticum</taxon>
    </lineage>
</organism>
<evidence type="ECO:0000256" key="4">
    <source>
        <dbReference type="ARBA" id="ARBA00022614"/>
    </source>
</evidence>
<dbReference type="Pfam" id="PF12799">
    <property type="entry name" value="LRR_4"/>
    <property type="match status" value="1"/>
</dbReference>
<dbReference type="PROSITE" id="PS51450">
    <property type="entry name" value="LRR"/>
    <property type="match status" value="1"/>
</dbReference>
<keyword evidence="8 11" id="KW-1133">Transmembrane helix</keyword>
<evidence type="ECO:0000256" key="3">
    <source>
        <dbReference type="ARBA" id="ARBA00022475"/>
    </source>
</evidence>
<protein>
    <recommendedName>
        <fullName evidence="14">Leucine-rich repeat-containing N-terminal plant-type domain-containing protein</fullName>
    </recommendedName>
</protein>
<dbReference type="Gramene" id="TraesWEE_scaffold_020429_01G000100.1">
    <property type="protein sequence ID" value="TraesWEE_scaffold_020429_01G000100.1"/>
    <property type="gene ID" value="TraesWEE_scaffold_020429_01G000100"/>
</dbReference>
<keyword evidence="3" id="KW-1003">Cell membrane</keyword>
<dbReference type="SUPFAM" id="SSF52047">
    <property type="entry name" value="RNI-like"/>
    <property type="match status" value="1"/>
</dbReference>
<dbReference type="SMART" id="SM00369">
    <property type="entry name" value="LRR_TYP"/>
    <property type="match status" value="4"/>
</dbReference>
<dbReference type="PANTHER" id="PTHR48063">
    <property type="entry name" value="LRR RECEPTOR-LIKE KINASE"/>
    <property type="match status" value="1"/>
</dbReference>
<evidence type="ECO:0000313" key="12">
    <source>
        <dbReference type="EnsemblPlants" id="TraesCS4B02G007600.1.cds1"/>
    </source>
</evidence>
<name>A0A3B6IK89_WHEAT</name>
<keyword evidence="4" id="KW-0433">Leucine-rich repeat</keyword>
<dbReference type="EnsemblPlants" id="TraesCS4B02G007600.1">
    <property type="protein sequence ID" value="TraesCS4B02G007600.1.cds1"/>
    <property type="gene ID" value="TraesCS4B02G007600"/>
</dbReference>
<evidence type="ECO:0000313" key="13">
    <source>
        <dbReference type="Proteomes" id="UP000019116"/>
    </source>
</evidence>
<gene>
    <name evidence="12" type="primary">LOC123090522</name>
</gene>
<feature type="transmembrane region" description="Helical" evidence="11">
    <location>
        <begin position="399"/>
        <end position="421"/>
    </location>
</feature>